<dbReference type="STRING" id="5486.A0A367XS80"/>
<feature type="transmembrane region" description="Helical" evidence="3">
    <location>
        <begin position="80"/>
        <end position="101"/>
    </location>
</feature>
<keyword evidence="3" id="KW-0812">Transmembrane</keyword>
<comment type="caution">
    <text evidence="5">The sequence shown here is derived from an EMBL/GenBank/DDBJ whole genome shotgun (WGS) entry which is preliminary data.</text>
</comment>
<organism evidence="5 6">
    <name type="scientific">Candida viswanathii</name>
    <dbReference type="NCBI Taxonomy" id="5486"/>
    <lineage>
        <taxon>Eukaryota</taxon>
        <taxon>Fungi</taxon>
        <taxon>Dikarya</taxon>
        <taxon>Ascomycota</taxon>
        <taxon>Saccharomycotina</taxon>
        <taxon>Pichiomycetes</taxon>
        <taxon>Debaryomycetaceae</taxon>
        <taxon>Candida/Lodderomyces clade</taxon>
        <taxon>Candida</taxon>
    </lineage>
</organism>
<accession>A0A367XS80</accession>
<dbReference type="GO" id="GO:1902600">
    <property type="term" value="P:proton transmembrane transport"/>
    <property type="evidence" value="ECO:0007669"/>
    <property type="project" value="TreeGrafter"/>
</dbReference>
<dbReference type="InterPro" id="IPR006068">
    <property type="entry name" value="ATPase_P-typ_cation-transptr_C"/>
</dbReference>
<dbReference type="SUPFAM" id="SSF81665">
    <property type="entry name" value="Calcium ATPase, transmembrane domain M"/>
    <property type="match status" value="1"/>
</dbReference>
<dbReference type="GO" id="GO:1990573">
    <property type="term" value="P:potassium ion import across plasma membrane"/>
    <property type="evidence" value="ECO:0007669"/>
    <property type="project" value="TreeGrafter"/>
</dbReference>
<keyword evidence="3" id="KW-1133">Transmembrane helix</keyword>
<dbReference type="PANTHER" id="PTHR43294:SF21">
    <property type="entry name" value="CATION TRANSPORTING ATPASE"/>
    <property type="match status" value="1"/>
</dbReference>
<feature type="domain" description="Cation-transporting P-type ATPase C-terminal" evidence="4">
    <location>
        <begin position="77"/>
        <end position="125"/>
    </location>
</feature>
<dbReference type="PANTHER" id="PTHR43294">
    <property type="entry name" value="SODIUM/POTASSIUM-TRANSPORTING ATPASE SUBUNIT ALPHA"/>
    <property type="match status" value="1"/>
</dbReference>
<dbReference type="Gene3D" id="1.20.1110.10">
    <property type="entry name" value="Calcium-transporting ATPase, transmembrane domain"/>
    <property type="match status" value="1"/>
</dbReference>
<dbReference type="InterPro" id="IPR050510">
    <property type="entry name" value="Cation_transp_ATPase_P-type"/>
</dbReference>
<evidence type="ECO:0000259" key="4">
    <source>
        <dbReference type="Pfam" id="PF00689"/>
    </source>
</evidence>
<dbReference type="GO" id="GO:0005391">
    <property type="term" value="F:P-type sodium:potassium-exchanging transporter activity"/>
    <property type="evidence" value="ECO:0007669"/>
    <property type="project" value="TreeGrafter"/>
</dbReference>
<dbReference type="Proteomes" id="UP000253472">
    <property type="component" value="Unassembled WGS sequence"/>
</dbReference>
<dbReference type="GO" id="GO:0005886">
    <property type="term" value="C:plasma membrane"/>
    <property type="evidence" value="ECO:0007669"/>
    <property type="project" value="UniProtKB-SubCell"/>
</dbReference>
<name>A0A367XS80_9ASCO</name>
<evidence type="ECO:0000256" key="2">
    <source>
        <dbReference type="ARBA" id="ARBA00022475"/>
    </source>
</evidence>
<proteinExistence type="predicted"/>
<evidence type="ECO:0000256" key="1">
    <source>
        <dbReference type="ARBA" id="ARBA00004651"/>
    </source>
</evidence>
<dbReference type="EMBL" id="QLNQ01000029">
    <property type="protein sequence ID" value="RCK56496.1"/>
    <property type="molecule type" value="Genomic_DNA"/>
</dbReference>
<dbReference type="InterPro" id="IPR023298">
    <property type="entry name" value="ATPase_P-typ_TM_dom_sf"/>
</dbReference>
<feature type="transmembrane region" description="Helical" evidence="3">
    <location>
        <begin position="47"/>
        <end position="68"/>
    </location>
</feature>
<dbReference type="Pfam" id="PF00689">
    <property type="entry name" value="Cation_ATPase_C"/>
    <property type="match status" value="1"/>
</dbReference>
<dbReference type="GO" id="GO:0006883">
    <property type="term" value="P:intracellular sodium ion homeostasis"/>
    <property type="evidence" value="ECO:0007669"/>
    <property type="project" value="TreeGrafter"/>
</dbReference>
<keyword evidence="6" id="KW-1185">Reference proteome</keyword>
<comment type="subcellular location">
    <subcellularLocation>
        <location evidence="1">Cell membrane</location>
        <topology evidence="1">Multi-pass membrane protein</topology>
    </subcellularLocation>
</comment>
<dbReference type="GO" id="GO:0036376">
    <property type="term" value="P:sodium ion export across plasma membrane"/>
    <property type="evidence" value="ECO:0007669"/>
    <property type="project" value="TreeGrafter"/>
</dbReference>
<keyword evidence="3" id="KW-0472">Membrane</keyword>
<keyword evidence="2" id="KW-1003">Cell membrane</keyword>
<gene>
    <name evidence="5" type="ORF">Cantr_04893</name>
</gene>
<dbReference type="AlphaFoldDB" id="A0A367XS80"/>
<evidence type="ECO:0000256" key="3">
    <source>
        <dbReference type="SAM" id="Phobius"/>
    </source>
</evidence>
<protein>
    <recommendedName>
        <fullName evidence="4">Cation-transporting P-type ATPase C-terminal domain-containing protein</fullName>
    </recommendedName>
</protein>
<reference evidence="5 6" key="1">
    <citation type="submission" date="2018-06" db="EMBL/GenBank/DDBJ databases">
        <title>Whole genome sequencing of Candida tropicalis (genome annotated by CSBL at Korea University).</title>
        <authorList>
            <person name="Ahn J."/>
        </authorList>
    </citation>
    <scope>NUCLEOTIDE SEQUENCE [LARGE SCALE GENOMIC DNA]</scope>
    <source>
        <strain evidence="5 6">ATCC 20962</strain>
    </source>
</reference>
<sequence length="140" mass="15435">MFLPFVAYRNATAYDGGIPSSVISLDFASILNAIEEGRRMSMNIQKFVLQLLAENVAQAFYLMIGLVFIDETGFSTFPLSPVQCLFVLVITSTFPAIGLGFCKADDDILEKPPSNSIFTREIVCVFSFLSADGVLGRFFH</sequence>
<dbReference type="GO" id="GO:0030007">
    <property type="term" value="P:intracellular potassium ion homeostasis"/>
    <property type="evidence" value="ECO:0007669"/>
    <property type="project" value="TreeGrafter"/>
</dbReference>
<evidence type="ECO:0000313" key="6">
    <source>
        <dbReference type="Proteomes" id="UP000253472"/>
    </source>
</evidence>
<evidence type="ECO:0000313" key="5">
    <source>
        <dbReference type="EMBL" id="RCK56496.1"/>
    </source>
</evidence>
<dbReference type="OrthoDB" id="4524886at2759"/>